<protein>
    <submittedName>
        <fullName evidence="2">Uncharacterized protein</fullName>
    </submittedName>
</protein>
<proteinExistence type="predicted"/>
<dbReference type="Proteomes" id="UP000585614">
    <property type="component" value="Unassembled WGS sequence"/>
</dbReference>
<gene>
    <name evidence="2" type="ORF">mRhiFer1_009345</name>
</gene>
<dbReference type="EMBL" id="JACAGC010000024">
    <property type="protein sequence ID" value="KAF6280985.1"/>
    <property type="molecule type" value="Genomic_DNA"/>
</dbReference>
<feature type="region of interest" description="Disordered" evidence="1">
    <location>
        <begin position="1"/>
        <end position="31"/>
    </location>
</feature>
<accession>A0A7J7RYL7</accession>
<organism evidence="2 3">
    <name type="scientific">Rhinolophus ferrumequinum</name>
    <name type="common">Greater horseshoe bat</name>
    <dbReference type="NCBI Taxonomy" id="59479"/>
    <lineage>
        <taxon>Eukaryota</taxon>
        <taxon>Metazoa</taxon>
        <taxon>Chordata</taxon>
        <taxon>Craniata</taxon>
        <taxon>Vertebrata</taxon>
        <taxon>Euteleostomi</taxon>
        <taxon>Mammalia</taxon>
        <taxon>Eutheria</taxon>
        <taxon>Laurasiatheria</taxon>
        <taxon>Chiroptera</taxon>
        <taxon>Yinpterochiroptera</taxon>
        <taxon>Rhinolophoidea</taxon>
        <taxon>Rhinolophidae</taxon>
        <taxon>Rhinolophinae</taxon>
        <taxon>Rhinolophus</taxon>
    </lineage>
</organism>
<evidence type="ECO:0000313" key="3">
    <source>
        <dbReference type="Proteomes" id="UP000585614"/>
    </source>
</evidence>
<dbReference type="AlphaFoldDB" id="A0A7J7RYL7"/>
<evidence type="ECO:0000313" key="2">
    <source>
        <dbReference type="EMBL" id="KAF6280985.1"/>
    </source>
</evidence>
<name>A0A7J7RYL7_RHIFE</name>
<reference evidence="2 3" key="1">
    <citation type="journal article" date="2020" name="Nature">
        <title>Six reference-quality genomes reveal evolution of bat adaptations.</title>
        <authorList>
            <person name="Jebb D."/>
            <person name="Huang Z."/>
            <person name="Pippel M."/>
            <person name="Hughes G.M."/>
            <person name="Lavrichenko K."/>
            <person name="Devanna P."/>
            <person name="Winkler S."/>
            <person name="Jermiin L.S."/>
            <person name="Skirmuntt E.C."/>
            <person name="Katzourakis A."/>
            <person name="Burkitt-Gray L."/>
            <person name="Ray D.A."/>
            <person name="Sullivan K.A.M."/>
            <person name="Roscito J.G."/>
            <person name="Kirilenko B.M."/>
            <person name="Davalos L.M."/>
            <person name="Corthals A.P."/>
            <person name="Power M.L."/>
            <person name="Jones G."/>
            <person name="Ransome R.D."/>
            <person name="Dechmann D.K.N."/>
            <person name="Locatelli A.G."/>
            <person name="Puechmaille S.J."/>
            <person name="Fedrigo O."/>
            <person name="Jarvis E.D."/>
            <person name="Hiller M."/>
            <person name="Vernes S.C."/>
            <person name="Myers E.W."/>
            <person name="Teeling E.C."/>
        </authorList>
    </citation>
    <scope>NUCLEOTIDE SEQUENCE [LARGE SCALE GENOMIC DNA]</scope>
    <source>
        <strain evidence="2">MRhiFer1</strain>
        <tissue evidence="2">Lung</tissue>
    </source>
</reference>
<evidence type="ECO:0000256" key="1">
    <source>
        <dbReference type="SAM" id="MobiDB-lite"/>
    </source>
</evidence>
<sequence>MVFTAVKSCGPGPPSSMRDAATLPTRGGSQGPRGNITVCPCSWVQQCRGRGQWEKSRHEGLGLYRAHSAPHRSLSPLHTADVWVRHSLGSWPTWAESKSGATQPLGSESCLFGSRSPVFSSSPHISAQYTSSISDSHPALVLSSPSLEVFQKSGCFRIITV</sequence>
<comment type="caution">
    <text evidence="2">The sequence shown here is derived from an EMBL/GenBank/DDBJ whole genome shotgun (WGS) entry which is preliminary data.</text>
</comment>